<comment type="subcellular location">
    <subcellularLocation>
        <location evidence="1">Nucleus</location>
    </subcellularLocation>
</comment>
<gene>
    <name evidence="8" type="ORF">HUJ06_021991</name>
</gene>
<evidence type="ECO:0000259" key="7">
    <source>
        <dbReference type="PROSITE" id="PS50118"/>
    </source>
</evidence>
<dbReference type="SMART" id="SM00398">
    <property type="entry name" value="HMG"/>
    <property type="match status" value="1"/>
</dbReference>
<dbReference type="Gene3D" id="1.10.30.10">
    <property type="entry name" value="High mobility group box domain"/>
    <property type="match status" value="2"/>
</dbReference>
<feature type="DNA-binding region" description="HMG box" evidence="4">
    <location>
        <begin position="25"/>
        <end position="90"/>
    </location>
</feature>
<dbReference type="PANTHER" id="PTHR46261:SF32">
    <property type="entry name" value="HIGH MOBILITY GROUP B PROTEIN 3-LIKE"/>
    <property type="match status" value="1"/>
</dbReference>
<dbReference type="AlphaFoldDB" id="A0A822XSV1"/>
<dbReference type="PROSITE" id="PS50118">
    <property type="entry name" value="HMG_BOX_2"/>
    <property type="match status" value="1"/>
</dbReference>
<dbReference type="GO" id="GO:0003677">
    <property type="term" value="F:DNA binding"/>
    <property type="evidence" value="ECO:0007669"/>
    <property type="project" value="UniProtKB-UniRule"/>
</dbReference>
<dbReference type="InterPro" id="IPR031061">
    <property type="entry name" value="HMGB_plant"/>
</dbReference>
<evidence type="ECO:0000256" key="3">
    <source>
        <dbReference type="ARBA" id="ARBA00023242"/>
    </source>
</evidence>
<dbReference type="EMBL" id="DUZY01000001">
    <property type="protein sequence ID" value="DAD20528.1"/>
    <property type="molecule type" value="Genomic_DNA"/>
</dbReference>
<name>A0A822XSV1_NELNU</name>
<evidence type="ECO:0000313" key="9">
    <source>
        <dbReference type="Proteomes" id="UP000607653"/>
    </source>
</evidence>
<evidence type="ECO:0000313" key="8">
    <source>
        <dbReference type="EMBL" id="DAD20528.1"/>
    </source>
</evidence>
<reference evidence="8 9" key="1">
    <citation type="journal article" date="2020" name="Mol. Biol. Evol.">
        <title>Distinct Expression and Methylation Patterns for Genes with Different Fates following a Single Whole-Genome Duplication in Flowering Plants.</title>
        <authorList>
            <person name="Shi T."/>
            <person name="Rahmani R.S."/>
            <person name="Gugger P.F."/>
            <person name="Wang M."/>
            <person name="Li H."/>
            <person name="Zhang Y."/>
            <person name="Li Z."/>
            <person name="Wang Q."/>
            <person name="Van de Peer Y."/>
            <person name="Marchal K."/>
            <person name="Chen J."/>
        </authorList>
    </citation>
    <scope>NUCLEOTIDE SEQUENCE [LARGE SCALE GENOMIC DNA]</scope>
    <source>
        <tissue evidence="8">Leaf</tissue>
    </source>
</reference>
<feature type="coiled-coil region" evidence="5">
    <location>
        <begin position="72"/>
        <end position="99"/>
    </location>
</feature>
<keyword evidence="2 4" id="KW-0238">DNA-binding</keyword>
<dbReference type="SUPFAM" id="SSF47095">
    <property type="entry name" value="HMG-box"/>
    <property type="match status" value="1"/>
</dbReference>
<accession>A0A822XSV1</accession>
<dbReference type="InterPro" id="IPR036910">
    <property type="entry name" value="HMG_box_dom_sf"/>
</dbReference>
<keyword evidence="5" id="KW-0175">Coiled coil</keyword>
<keyword evidence="9" id="KW-1185">Reference proteome</keyword>
<evidence type="ECO:0000256" key="5">
    <source>
        <dbReference type="SAM" id="Coils"/>
    </source>
</evidence>
<evidence type="ECO:0000256" key="2">
    <source>
        <dbReference type="ARBA" id="ARBA00023125"/>
    </source>
</evidence>
<feature type="region of interest" description="Disordered" evidence="6">
    <location>
        <begin position="1"/>
        <end position="29"/>
    </location>
</feature>
<protein>
    <recommendedName>
        <fullName evidence="7">HMG box domain-containing protein</fullName>
    </recommendedName>
</protein>
<evidence type="ECO:0000256" key="4">
    <source>
        <dbReference type="PROSITE-ProRule" id="PRU00267"/>
    </source>
</evidence>
<evidence type="ECO:0000256" key="6">
    <source>
        <dbReference type="SAM" id="MobiDB-lite"/>
    </source>
</evidence>
<proteinExistence type="predicted"/>
<dbReference type="PANTHER" id="PTHR46261">
    <property type="entry name" value="HIGH MOBILITY GROUP B PROTEIN 4-RELATED"/>
    <property type="match status" value="1"/>
</dbReference>
<dbReference type="InterPro" id="IPR009071">
    <property type="entry name" value="HMG_box_dom"/>
</dbReference>
<comment type="caution">
    <text evidence="8">The sequence shown here is derived from an EMBL/GenBank/DDBJ whole genome shotgun (WGS) entry which is preliminary data.</text>
</comment>
<sequence length="114" mass="12786">MLKKRKTNANATAKQKSSKTGSGAPKRPAGASLIFMEEFRKEYKQNFPDNKSISAVKDRTLIYIVDEKAPYVANAAKRKAEYEQALEAYIKTVNEVEGKNNESDKSTSKVHDDE</sequence>
<dbReference type="GO" id="GO:0005634">
    <property type="term" value="C:nucleus"/>
    <property type="evidence" value="ECO:0007669"/>
    <property type="project" value="UniProtKB-SubCell"/>
</dbReference>
<feature type="domain" description="HMG box" evidence="7">
    <location>
        <begin position="25"/>
        <end position="90"/>
    </location>
</feature>
<keyword evidence="3 4" id="KW-0539">Nucleus</keyword>
<evidence type="ECO:0000256" key="1">
    <source>
        <dbReference type="ARBA" id="ARBA00004123"/>
    </source>
</evidence>
<dbReference type="Proteomes" id="UP000607653">
    <property type="component" value="Unassembled WGS sequence"/>
</dbReference>
<organism evidence="8 9">
    <name type="scientific">Nelumbo nucifera</name>
    <name type="common">Sacred lotus</name>
    <dbReference type="NCBI Taxonomy" id="4432"/>
    <lineage>
        <taxon>Eukaryota</taxon>
        <taxon>Viridiplantae</taxon>
        <taxon>Streptophyta</taxon>
        <taxon>Embryophyta</taxon>
        <taxon>Tracheophyta</taxon>
        <taxon>Spermatophyta</taxon>
        <taxon>Magnoliopsida</taxon>
        <taxon>Proteales</taxon>
        <taxon>Nelumbonaceae</taxon>
        <taxon>Nelumbo</taxon>
    </lineage>
</organism>